<dbReference type="Proteomes" id="UP000010552">
    <property type="component" value="Unassembled WGS sequence"/>
</dbReference>
<reference evidence="2" key="1">
    <citation type="journal article" date="2013" name="Science">
        <title>Comparative analysis of bat genomes provides insight into the evolution of flight and immunity.</title>
        <authorList>
            <person name="Zhang G."/>
            <person name="Cowled C."/>
            <person name="Shi Z."/>
            <person name="Huang Z."/>
            <person name="Bishop-Lilly K.A."/>
            <person name="Fang X."/>
            <person name="Wynne J.W."/>
            <person name="Xiong Z."/>
            <person name="Baker M.L."/>
            <person name="Zhao W."/>
            <person name="Tachedjian M."/>
            <person name="Zhu Y."/>
            <person name="Zhou P."/>
            <person name="Jiang X."/>
            <person name="Ng J."/>
            <person name="Yang L."/>
            <person name="Wu L."/>
            <person name="Xiao J."/>
            <person name="Feng Y."/>
            <person name="Chen Y."/>
            <person name="Sun X."/>
            <person name="Zhang Y."/>
            <person name="Marsh G.A."/>
            <person name="Crameri G."/>
            <person name="Broder C.C."/>
            <person name="Frey K.G."/>
            <person name="Wang L.F."/>
            <person name="Wang J."/>
        </authorList>
    </citation>
    <scope>NUCLEOTIDE SEQUENCE [LARGE SCALE GENOMIC DNA]</scope>
</reference>
<keyword evidence="2" id="KW-1185">Reference proteome</keyword>
<accession>L5KE73</accession>
<organism evidence="1 2">
    <name type="scientific">Pteropus alecto</name>
    <name type="common">Black flying fox</name>
    <dbReference type="NCBI Taxonomy" id="9402"/>
    <lineage>
        <taxon>Eukaryota</taxon>
        <taxon>Metazoa</taxon>
        <taxon>Chordata</taxon>
        <taxon>Craniata</taxon>
        <taxon>Vertebrata</taxon>
        <taxon>Euteleostomi</taxon>
        <taxon>Mammalia</taxon>
        <taxon>Eutheria</taxon>
        <taxon>Laurasiatheria</taxon>
        <taxon>Chiroptera</taxon>
        <taxon>Yinpterochiroptera</taxon>
        <taxon>Pteropodoidea</taxon>
        <taxon>Pteropodidae</taxon>
        <taxon>Pteropodinae</taxon>
        <taxon>Pteropus</taxon>
    </lineage>
</organism>
<dbReference type="EMBL" id="KB030862">
    <property type="protein sequence ID" value="ELK08803.1"/>
    <property type="molecule type" value="Genomic_DNA"/>
</dbReference>
<dbReference type="AlphaFoldDB" id="L5KE73"/>
<evidence type="ECO:0000313" key="1">
    <source>
        <dbReference type="EMBL" id="ELK08803.1"/>
    </source>
</evidence>
<dbReference type="InParanoid" id="L5KE73"/>
<name>L5KE73_PTEAL</name>
<proteinExistence type="predicted"/>
<protein>
    <submittedName>
        <fullName evidence="1">Uncharacterized protein</fullName>
    </submittedName>
</protein>
<sequence length="70" mass="8179">MCVRPWPQILVYSEDKNLISSGWTVEFLCLGDNRATSTVRFEGKKVMQQELDINGFRGEFCFTNEEMKRV</sequence>
<evidence type="ECO:0000313" key="2">
    <source>
        <dbReference type="Proteomes" id="UP000010552"/>
    </source>
</evidence>
<gene>
    <name evidence="1" type="ORF">PAL_GLEAN10021625</name>
</gene>